<evidence type="ECO:0000313" key="3">
    <source>
        <dbReference type="Proteomes" id="UP001652461"/>
    </source>
</evidence>
<dbReference type="RefSeq" id="WP_158361996.1">
    <property type="nucleotide sequence ID" value="NZ_JAOQKC010000003.1"/>
</dbReference>
<name>A0ABT2RUC7_9FIRM</name>
<evidence type="ECO:0000313" key="2">
    <source>
        <dbReference type="EMBL" id="MCU6695915.1"/>
    </source>
</evidence>
<comment type="caution">
    <text evidence="2">The sequence shown here is derived from an EMBL/GenBank/DDBJ whole genome shotgun (WGS) entry which is preliminary data.</text>
</comment>
<evidence type="ECO:0008006" key="4">
    <source>
        <dbReference type="Google" id="ProtNLM"/>
    </source>
</evidence>
<keyword evidence="3" id="KW-1185">Reference proteome</keyword>
<keyword evidence="1" id="KW-0732">Signal</keyword>
<sequence>MKKFSLCILAGLLALVLFLNPISVKAENPAEENTPTVSLTYTSLEESEKWILDEVLSDYVSEHVVDMEEASVPCTIGELIDRGTSSYLFYQDEQADGTVYTAAGYALTQDGSYVYFELTSASPLDTATVDFEIAKNFGSNGDASSLS</sequence>
<dbReference type="Proteomes" id="UP001652461">
    <property type="component" value="Unassembled WGS sequence"/>
</dbReference>
<feature type="signal peptide" evidence="1">
    <location>
        <begin position="1"/>
        <end position="26"/>
    </location>
</feature>
<proteinExistence type="predicted"/>
<organism evidence="2 3">
    <name type="scientific">Laedolimicola ammoniilytica</name>
    <dbReference type="NCBI Taxonomy" id="2981771"/>
    <lineage>
        <taxon>Bacteria</taxon>
        <taxon>Bacillati</taxon>
        <taxon>Bacillota</taxon>
        <taxon>Clostridia</taxon>
        <taxon>Lachnospirales</taxon>
        <taxon>Lachnospiraceae</taxon>
        <taxon>Laedolimicola</taxon>
    </lineage>
</organism>
<reference evidence="2 3" key="1">
    <citation type="journal article" date="2021" name="ISME Commun">
        <title>Automated analysis of genomic sequences facilitates high-throughput and comprehensive description of bacteria.</title>
        <authorList>
            <person name="Hitch T.C.A."/>
        </authorList>
    </citation>
    <scope>NUCLEOTIDE SEQUENCE [LARGE SCALE GENOMIC DNA]</scope>
    <source>
        <strain evidence="2 3">Sanger_04</strain>
    </source>
</reference>
<dbReference type="EMBL" id="JAOQKC010000003">
    <property type="protein sequence ID" value="MCU6695915.1"/>
    <property type="molecule type" value="Genomic_DNA"/>
</dbReference>
<protein>
    <recommendedName>
        <fullName evidence="4">DUF4430 domain-containing protein</fullName>
    </recommendedName>
</protein>
<accession>A0ABT2RUC7</accession>
<feature type="chain" id="PRO_5046625085" description="DUF4430 domain-containing protein" evidence="1">
    <location>
        <begin position="27"/>
        <end position="147"/>
    </location>
</feature>
<gene>
    <name evidence="2" type="ORF">OCV63_03260</name>
</gene>
<evidence type="ECO:0000256" key="1">
    <source>
        <dbReference type="SAM" id="SignalP"/>
    </source>
</evidence>